<dbReference type="Gene3D" id="2.120.10.80">
    <property type="entry name" value="Kelch-type beta propeller"/>
    <property type="match status" value="2"/>
</dbReference>
<gene>
    <name evidence="6" type="ORF">FIE12Z_8232</name>
</gene>
<feature type="compositionally biased region" description="Polar residues" evidence="3">
    <location>
        <begin position="461"/>
        <end position="470"/>
    </location>
</feature>
<feature type="compositionally biased region" description="Low complexity" evidence="3">
    <location>
        <begin position="439"/>
        <end position="455"/>
    </location>
</feature>
<protein>
    <recommendedName>
        <fullName evidence="8">Kelch repeat-containing protein</fullName>
    </recommendedName>
</protein>
<feature type="compositionally biased region" description="Polar residues" evidence="3">
    <location>
        <begin position="537"/>
        <end position="554"/>
    </location>
</feature>
<feature type="signal peptide" evidence="5">
    <location>
        <begin position="1"/>
        <end position="27"/>
    </location>
</feature>
<dbReference type="AlphaFoldDB" id="A0A395MI27"/>
<reference evidence="6 7" key="1">
    <citation type="journal article" date="2018" name="PLoS Pathog.">
        <title>Evolution of structural diversity of trichothecenes, a family of toxins produced by plant pathogenic and entomopathogenic fungi.</title>
        <authorList>
            <person name="Proctor R.H."/>
            <person name="McCormick S.P."/>
            <person name="Kim H.S."/>
            <person name="Cardoza R.E."/>
            <person name="Stanley A.M."/>
            <person name="Lindo L."/>
            <person name="Kelly A."/>
            <person name="Brown D.W."/>
            <person name="Lee T."/>
            <person name="Vaughan M.M."/>
            <person name="Alexander N.J."/>
            <person name="Busman M."/>
            <person name="Gutierrez S."/>
        </authorList>
    </citation>
    <scope>NUCLEOTIDE SEQUENCE [LARGE SCALE GENOMIC DNA]</scope>
    <source>
        <strain evidence="6 7">NRRL 13405</strain>
    </source>
</reference>
<dbReference type="PANTHER" id="PTHR47435:SF4">
    <property type="entry name" value="KELCH REPEAT PROTEIN (AFU_ORTHOLOGUE AFUA_5G12780)"/>
    <property type="match status" value="1"/>
</dbReference>
<evidence type="ECO:0000313" key="7">
    <source>
        <dbReference type="Proteomes" id="UP000265631"/>
    </source>
</evidence>
<dbReference type="Pfam" id="PF24681">
    <property type="entry name" value="Kelch_KLHDC2_KLHL20_DRC7"/>
    <property type="match status" value="1"/>
</dbReference>
<dbReference type="STRING" id="2594813.A0A395MI27"/>
<evidence type="ECO:0000256" key="4">
    <source>
        <dbReference type="SAM" id="Phobius"/>
    </source>
</evidence>
<evidence type="ECO:0000256" key="5">
    <source>
        <dbReference type="SAM" id="SignalP"/>
    </source>
</evidence>
<comment type="caution">
    <text evidence="6">The sequence shown here is derived from an EMBL/GenBank/DDBJ whole genome shotgun (WGS) entry which is preliminary data.</text>
</comment>
<keyword evidence="7" id="KW-1185">Reference proteome</keyword>
<feature type="compositionally biased region" description="Polar residues" evidence="3">
    <location>
        <begin position="567"/>
        <end position="576"/>
    </location>
</feature>
<evidence type="ECO:0000256" key="2">
    <source>
        <dbReference type="ARBA" id="ARBA00023004"/>
    </source>
</evidence>
<keyword evidence="4" id="KW-0472">Membrane</keyword>
<organism evidence="6 7">
    <name type="scientific">Fusarium flagelliforme</name>
    <dbReference type="NCBI Taxonomy" id="2675880"/>
    <lineage>
        <taxon>Eukaryota</taxon>
        <taxon>Fungi</taxon>
        <taxon>Dikarya</taxon>
        <taxon>Ascomycota</taxon>
        <taxon>Pezizomycotina</taxon>
        <taxon>Sordariomycetes</taxon>
        <taxon>Hypocreomycetidae</taxon>
        <taxon>Hypocreales</taxon>
        <taxon>Nectriaceae</taxon>
        <taxon>Fusarium</taxon>
        <taxon>Fusarium incarnatum-equiseti species complex</taxon>
    </lineage>
</organism>
<dbReference type="Proteomes" id="UP000265631">
    <property type="component" value="Unassembled WGS sequence"/>
</dbReference>
<sequence length="608" mass="65560">MGAPRMLSRIIPSFVLLLCLLRGRAFAQNDPVKNFCRRWGHQSAVVDGRLYIDGGLINYQDATNNVTNTFLSFNDIESADKNGMPPFYANLSKNDTIPSVNGGILWEDSINKRLYLYGGEYHSAPPASADFYSYDILYNQWVTFGAPPQEVQAASYGAGVSISSRGEAYYYGGWLSNASIKGWSGPPRASSGLIKYEMDSNSWSNLTGPDETGRAEGAMVFIPAGDGGMLVYFGGGQDIHGNGTLTPVSLDEIYLFDVANAKWYTQKTTGDTPNDRRRFCGGATWAEDHSSYNIYIYGGGGFAPDTTGYDDIYILTIPSFQWIRGPYPTYSNGTGTYPKSMMSCNVVNDAQMLVIGGTYSNATDKFCDVPIIQGAHNMNLGRQNKDNAIWGAYQPNLTTYVVPIDIRNAIGGKTTGAATKTVPVGGFDAPDLAVQMDRTAPAGDRTATRATATSTKKPQLPSDTSEPSSGLSTGAIAGIAVGCSLAFILALVGCGVVVYRRRKYYSQDHGVAAPPPQNDTVMAGTGGWASPVAPSYNGGQTWPTHPPSELTTEQRSPDMHQRMSPKSDIQVTSNSRGGRPAELEGEGNMYEYQEGLSPLSDTSQQIIR</sequence>
<evidence type="ECO:0000313" key="6">
    <source>
        <dbReference type="EMBL" id="RFN47515.1"/>
    </source>
</evidence>
<accession>A0A395MI27</accession>
<evidence type="ECO:0008006" key="8">
    <source>
        <dbReference type="Google" id="ProtNLM"/>
    </source>
</evidence>
<dbReference type="InterPro" id="IPR011043">
    <property type="entry name" value="Gal_Oxase/kelch_b-propeller"/>
</dbReference>
<feature type="transmembrane region" description="Helical" evidence="4">
    <location>
        <begin position="475"/>
        <end position="499"/>
    </location>
</feature>
<feature type="region of interest" description="Disordered" evidence="3">
    <location>
        <begin position="439"/>
        <end position="470"/>
    </location>
</feature>
<proteinExistence type="predicted"/>
<feature type="chain" id="PRO_5017434851" description="Kelch repeat-containing protein" evidence="5">
    <location>
        <begin position="28"/>
        <end position="608"/>
    </location>
</feature>
<name>A0A395MI27_9HYPO</name>
<feature type="compositionally biased region" description="Polar residues" evidence="3">
    <location>
        <begin position="599"/>
        <end position="608"/>
    </location>
</feature>
<dbReference type="EMBL" id="PXXK01000250">
    <property type="protein sequence ID" value="RFN47515.1"/>
    <property type="molecule type" value="Genomic_DNA"/>
</dbReference>
<dbReference type="SUPFAM" id="SSF50965">
    <property type="entry name" value="Galactose oxidase, central domain"/>
    <property type="match status" value="1"/>
</dbReference>
<keyword evidence="4" id="KW-0812">Transmembrane</keyword>
<keyword evidence="1" id="KW-0677">Repeat</keyword>
<keyword evidence="2" id="KW-0408">Iron</keyword>
<dbReference type="PANTHER" id="PTHR47435">
    <property type="entry name" value="KELCH REPEAT PROTEIN (AFU_ORTHOLOGUE AFUA_5G12780)"/>
    <property type="match status" value="1"/>
</dbReference>
<evidence type="ECO:0000256" key="1">
    <source>
        <dbReference type="ARBA" id="ARBA00022737"/>
    </source>
</evidence>
<feature type="region of interest" description="Disordered" evidence="3">
    <location>
        <begin position="508"/>
        <end position="608"/>
    </location>
</feature>
<dbReference type="InterPro" id="IPR015915">
    <property type="entry name" value="Kelch-typ_b-propeller"/>
</dbReference>
<keyword evidence="5" id="KW-0732">Signal</keyword>
<evidence type="ECO:0000256" key="3">
    <source>
        <dbReference type="SAM" id="MobiDB-lite"/>
    </source>
</evidence>
<dbReference type="GO" id="GO:0019760">
    <property type="term" value="P:glucosinolate metabolic process"/>
    <property type="evidence" value="ECO:0007669"/>
    <property type="project" value="UniProtKB-ARBA"/>
</dbReference>
<keyword evidence="4" id="KW-1133">Transmembrane helix</keyword>